<reference evidence="7 8" key="1">
    <citation type="submission" date="2018-08" db="EMBL/GenBank/DDBJ databases">
        <title>Genomic Encyclopedia of Type Strains, Phase IV (KMG-IV): sequencing the most valuable type-strain genomes for metagenomic binning, comparative biology and taxonomic classification.</title>
        <authorList>
            <person name="Goeker M."/>
        </authorList>
    </citation>
    <scope>NUCLEOTIDE SEQUENCE [LARGE SCALE GENOMIC DNA]</scope>
    <source>
        <strain evidence="7 8">DSM 23923</strain>
    </source>
</reference>
<feature type="transmembrane region" description="Helical" evidence="6">
    <location>
        <begin position="324"/>
        <end position="342"/>
    </location>
</feature>
<evidence type="ECO:0000313" key="8">
    <source>
        <dbReference type="Proteomes" id="UP000256388"/>
    </source>
</evidence>
<dbReference type="EMBL" id="QUMS01000003">
    <property type="protein sequence ID" value="REG07228.1"/>
    <property type="molecule type" value="Genomic_DNA"/>
</dbReference>
<dbReference type="AlphaFoldDB" id="A0A347ZW51"/>
<feature type="transmembrane region" description="Helical" evidence="6">
    <location>
        <begin position="12"/>
        <end position="33"/>
    </location>
</feature>
<dbReference type="PANTHER" id="PTHR47089">
    <property type="entry name" value="ABC TRANSPORTER, PERMEASE PROTEIN"/>
    <property type="match status" value="1"/>
</dbReference>
<keyword evidence="4 6" id="KW-1133">Transmembrane helix</keyword>
<feature type="transmembrane region" description="Helical" evidence="6">
    <location>
        <begin position="196"/>
        <end position="215"/>
    </location>
</feature>
<keyword evidence="5 6" id="KW-0472">Membrane</keyword>
<evidence type="ECO:0000256" key="4">
    <source>
        <dbReference type="ARBA" id="ARBA00022989"/>
    </source>
</evidence>
<comment type="caution">
    <text evidence="7">The sequence shown here is derived from an EMBL/GenBank/DDBJ whole genome shotgun (WGS) entry which is preliminary data.</text>
</comment>
<organism evidence="7 8">
    <name type="scientific">Pelolinea submarina</name>
    <dbReference type="NCBI Taxonomy" id="913107"/>
    <lineage>
        <taxon>Bacteria</taxon>
        <taxon>Bacillati</taxon>
        <taxon>Chloroflexota</taxon>
        <taxon>Anaerolineae</taxon>
        <taxon>Anaerolineales</taxon>
        <taxon>Anaerolineaceae</taxon>
        <taxon>Pelolinea</taxon>
    </lineage>
</organism>
<keyword evidence="8" id="KW-1185">Reference proteome</keyword>
<dbReference type="GO" id="GO:0022857">
    <property type="term" value="F:transmembrane transporter activity"/>
    <property type="evidence" value="ECO:0007669"/>
    <property type="project" value="InterPro"/>
</dbReference>
<dbReference type="RefSeq" id="WP_116225699.1">
    <property type="nucleotide sequence ID" value="NZ_AP018437.1"/>
</dbReference>
<gene>
    <name evidence="7" type="ORF">DFR64_2433</name>
</gene>
<evidence type="ECO:0000256" key="3">
    <source>
        <dbReference type="ARBA" id="ARBA00022692"/>
    </source>
</evidence>
<dbReference type="GO" id="GO:0005886">
    <property type="term" value="C:plasma membrane"/>
    <property type="evidence" value="ECO:0007669"/>
    <property type="project" value="UniProtKB-SubCell"/>
</dbReference>
<proteinExistence type="predicted"/>
<keyword evidence="3 6" id="KW-0812">Transmembrane</keyword>
<accession>A0A347ZW51</accession>
<dbReference type="PANTHER" id="PTHR47089:SF1">
    <property type="entry name" value="GUANOSINE ABC TRANSPORTER PERMEASE PROTEIN NUPP"/>
    <property type="match status" value="1"/>
</dbReference>
<dbReference type="Pfam" id="PF02653">
    <property type="entry name" value="BPD_transp_2"/>
    <property type="match status" value="1"/>
</dbReference>
<dbReference type="OrthoDB" id="45037at2"/>
<feature type="transmembrane region" description="Helical" evidence="6">
    <location>
        <begin position="145"/>
        <end position="164"/>
    </location>
</feature>
<evidence type="ECO:0000256" key="1">
    <source>
        <dbReference type="ARBA" id="ARBA00004651"/>
    </source>
</evidence>
<dbReference type="Proteomes" id="UP000256388">
    <property type="component" value="Unassembled WGS sequence"/>
</dbReference>
<evidence type="ECO:0000256" key="2">
    <source>
        <dbReference type="ARBA" id="ARBA00022475"/>
    </source>
</evidence>
<dbReference type="InterPro" id="IPR001851">
    <property type="entry name" value="ABC_transp_permease"/>
</dbReference>
<name>A0A347ZW51_9CHLR</name>
<feature type="transmembrane region" description="Helical" evidence="6">
    <location>
        <begin position="113"/>
        <end position="133"/>
    </location>
</feature>
<dbReference type="CDD" id="cd06580">
    <property type="entry name" value="TM_PBP1_transp_TpRbsC_like"/>
    <property type="match status" value="1"/>
</dbReference>
<evidence type="ECO:0000256" key="6">
    <source>
        <dbReference type="SAM" id="Phobius"/>
    </source>
</evidence>
<sequence>MKNKKLQKILDAILIPVLAILSGLVLMGIMIALTGKPVWESYGVLFSKAFGCEKASNCAIVTTLERATPIILTGLSAVVAFRSGLFSIGQEGQYLMASIAAGWLGYNIHLPNGVHQSVILVACMAVGAAYGFIPGVLKVKLGVNELLSTIVLNSIATLIIEYMVQFPMRADVSTTAHSPIIDETAQLPIFMPGSKWGVGFIIAVVAVILVFIYLWKTKSGYEQRMAGQSKRFALYGGVPSDKAAIRAMIISGALAGLAGAVEVMGVHRRIMTGFSTGLGFDGVTAAILGQTHPFGVFIVAILFAGLKLGAQLGLQLKLGIPRELGATIIGFIILFVAASKFYEGAIDSVRSWFTKSKKVKAKGGGD</sequence>
<protein>
    <submittedName>
        <fullName evidence="7">Nucleoside ABC transporter membrane protein</fullName>
    </submittedName>
</protein>
<evidence type="ECO:0000256" key="5">
    <source>
        <dbReference type="ARBA" id="ARBA00023136"/>
    </source>
</evidence>
<keyword evidence="2" id="KW-1003">Cell membrane</keyword>
<evidence type="ECO:0000313" key="7">
    <source>
        <dbReference type="EMBL" id="REG07228.1"/>
    </source>
</evidence>
<comment type="subcellular location">
    <subcellularLocation>
        <location evidence="1">Cell membrane</location>
        <topology evidence="1">Multi-pass membrane protein</topology>
    </subcellularLocation>
</comment>